<keyword evidence="1" id="KW-0732">Signal</keyword>
<feature type="signal peptide" evidence="1">
    <location>
        <begin position="1"/>
        <end position="19"/>
    </location>
</feature>
<evidence type="ECO:0000256" key="1">
    <source>
        <dbReference type="SAM" id="SignalP"/>
    </source>
</evidence>
<gene>
    <name evidence="2" type="ORF">F511_23103</name>
</gene>
<sequence>MLTSSLLLVASSCWYLATAGYQRKEHLLNLIANAKRCRINLFKRHHFAIANFKYHLLNLCLCASAESIPL</sequence>
<dbReference type="EMBL" id="KV018500">
    <property type="protein sequence ID" value="KZV16936.1"/>
    <property type="molecule type" value="Genomic_DNA"/>
</dbReference>
<name>A0A2Z7A634_9LAMI</name>
<evidence type="ECO:0000313" key="3">
    <source>
        <dbReference type="Proteomes" id="UP000250235"/>
    </source>
</evidence>
<reference evidence="2 3" key="1">
    <citation type="journal article" date="2015" name="Proc. Natl. Acad. Sci. U.S.A.">
        <title>The resurrection genome of Boea hygrometrica: A blueprint for survival of dehydration.</title>
        <authorList>
            <person name="Xiao L."/>
            <person name="Yang G."/>
            <person name="Zhang L."/>
            <person name="Yang X."/>
            <person name="Zhao S."/>
            <person name="Ji Z."/>
            <person name="Zhou Q."/>
            <person name="Hu M."/>
            <person name="Wang Y."/>
            <person name="Chen M."/>
            <person name="Xu Y."/>
            <person name="Jin H."/>
            <person name="Xiao X."/>
            <person name="Hu G."/>
            <person name="Bao F."/>
            <person name="Hu Y."/>
            <person name="Wan P."/>
            <person name="Li L."/>
            <person name="Deng X."/>
            <person name="Kuang T."/>
            <person name="Xiang C."/>
            <person name="Zhu J.K."/>
            <person name="Oliver M.J."/>
            <person name="He Y."/>
        </authorList>
    </citation>
    <scope>NUCLEOTIDE SEQUENCE [LARGE SCALE GENOMIC DNA]</scope>
    <source>
        <strain evidence="3">cv. XS01</strain>
    </source>
</reference>
<evidence type="ECO:0000313" key="2">
    <source>
        <dbReference type="EMBL" id="KZV16936.1"/>
    </source>
</evidence>
<dbReference type="AlphaFoldDB" id="A0A2Z7A634"/>
<protein>
    <recommendedName>
        <fullName evidence="4">Secreted protein</fullName>
    </recommendedName>
</protein>
<accession>A0A2Z7A634</accession>
<evidence type="ECO:0008006" key="4">
    <source>
        <dbReference type="Google" id="ProtNLM"/>
    </source>
</evidence>
<dbReference type="Proteomes" id="UP000250235">
    <property type="component" value="Unassembled WGS sequence"/>
</dbReference>
<keyword evidence="3" id="KW-1185">Reference proteome</keyword>
<feature type="chain" id="PRO_5016328691" description="Secreted protein" evidence="1">
    <location>
        <begin position="20"/>
        <end position="70"/>
    </location>
</feature>
<proteinExistence type="predicted"/>
<organism evidence="2 3">
    <name type="scientific">Dorcoceras hygrometricum</name>
    <dbReference type="NCBI Taxonomy" id="472368"/>
    <lineage>
        <taxon>Eukaryota</taxon>
        <taxon>Viridiplantae</taxon>
        <taxon>Streptophyta</taxon>
        <taxon>Embryophyta</taxon>
        <taxon>Tracheophyta</taxon>
        <taxon>Spermatophyta</taxon>
        <taxon>Magnoliopsida</taxon>
        <taxon>eudicotyledons</taxon>
        <taxon>Gunneridae</taxon>
        <taxon>Pentapetalae</taxon>
        <taxon>asterids</taxon>
        <taxon>lamiids</taxon>
        <taxon>Lamiales</taxon>
        <taxon>Gesneriaceae</taxon>
        <taxon>Didymocarpoideae</taxon>
        <taxon>Trichosporeae</taxon>
        <taxon>Loxocarpinae</taxon>
        <taxon>Dorcoceras</taxon>
    </lineage>
</organism>